<dbReference type="EMBL" id="JARIHO010000093">
    <property type="protein sequence ID" value="KAJ7306284.1"/>
    <property type="molecule type" value="Genomic_DNA"/>
</dbReference>
<reference evidence="1" key="1">
    <citation type="submission" date="2023-03" db="EMBL/GenBank/DDBJ databases">
        <title>Massive genome expansion in bonnet fungi (Mycena s.s.) driven by repeated elements and novel gene families across ecological guilds.</title>
        <authorList>
            <consortium name="Lawrence Berkeley National Laboratory"/>
            <person name="Harder C.B."/>
            <person name="Miyauchi S."/>
            <person name="Viragh M."/>
            <person name="Kuo A."/>
            <person name="Thoen E."/>
            <person name="Andreopoulos B."/>
            <person name="Lu D."/>
            <person name="Skrede I."/>
            <person name="Drula E."/>
            <person name="Henrissat B."/>
            <person name="Morin E."/>
            <person name="Kohler A."/>
            <person name="Barry K."/>
            <person name="LaButti K."/>
            <person name="Morin E."/>
            <person name="Salamov A."/>
            <person name="Lipzen A."/>
            <person name="Mereny Z."/>
            <person name="Hegedus B."/>
            <person name="Baldrian P."/>
            <person name="Stursova M."/>
            <person name="Weitz H."/>
            <person name="Taylor A."/>
            <person name="Grigoriev I.V."/>
            <person name="Nagy L.G."/>
            <person name="Martin F."/>
            <person name="Kauserud H."/>
        </authorList>
    </citation>
    <scope>NUCLEOTIDE SEQUENCE</scope>
    <source>
        <strain evidence="1">CBHHK002</strain>
    </source>
</reference>
<dbReference type="Proteomes" id="UP001218218">
    <property type="component" value="Unassembled WGS sequence"/>
</dbReference>
<evidence type="ECO:0000313" key="1">
    <source>
        <dbReference type="EMBL" id="KAJ7306284.1"/>
    </source>
</evidence>
<name>A0AAD6Z3C3_9AGAR</name>
<keyword evidence="2" id="KW-1185">Reference proteome</keyword>
<comment type="caution">
    <text evidence="1">The sequence shown here is derived from an EMBL/GenBank/DDBJ whole genome shotgun (WGS) entry which is preliminary data.</text>
</comment>
<protein>
    <submittedName>
        <fullName evidence="1">Uncharacterized protein</fullName>
    </submittedName>
</protein>
<dbReference type="AlphaFoldDB" id="A0AAD6Z3C3"/>
<organism evidence="1 2">
    <name type="scientific">Mycena albidolilacea</name>
    <dbReference type="NCBI Taxonomy" id="1033008"/>
    <lineage>
        <taxon>Eukaryota</taxon>
        <taxon>Fungi</taxon>
        <taxon>Dikarya</taxon>
        <taxon>Basidiomycota</taxon>
        <taxon>Agaricomycotina</taxon>
        <taxon>Agaricomycetes</taxon>
        <taxon>Agaricomycetidae</taxon>
        <taxon>Agaricales</taxon>
        <taxon>Marasmiineae</taxon>
        <taxon>Mycenaceae</taxon>
        <taxon>Mycena</taxon>
    </lineage>
</organism>
<evidence type="ECO:0000313" key="2">
    <source>
        <dbReference type="Proteomes" id="UP001218218"/>
    </source>
</evidence>
<accession>A0AAD6Z3C3</accession>
<gene>
    <name evidence="1" type="ORF">DFH08DRAFT_824736</name>
</gene>
<sequence>MPPTGIFCDVPLSTGFSRDLENSSLSLEWVLASGVPATHSVVFPLPLDTIFLQELWSHLPVPETAYVALTFQRSNVSSGNRKTKFLEAALEIIEALNKFINLNGLDTRAY</sequence>
<proteinExistence type="predicted"/>